<dbReference type="Pfam" id="PF01494">
    <property type="entry name" value="FAD_binding_3"/>
    <property type="match status" value="1"/>
</dbReference>
<keyword evidence="2" id="KW-0560">Oxidoreductase</keyword>
<keyword evidence="2" id="KW-0503">Monooxygenase</keyword>
<proteinExistence type="predicted"/>
<evidence type="ECO:0000259" key="1">
    <source>
        <dbReference type="Pfam" id="PF01494"/>
    </source>
</evidence>
<dbReference type="InterPro" id="IPR051704">
    <property type="entry name" value="FAD_aromatic-hydroxylase"/>
</dbReference>
<dbReference type="Proteomes" id="UP001603978">
    <property type="component" value="Unassembled WGS sequence"/>
</dbReference>
<organism evidence="2 3">
    <name type="scientific">Nonomuraea marmarensis</name>
    <dbReference type="NCBI Taxonomy" id="3351344"/>
    <lineage>
        <taxon>Bacteria</taxon>
        <taxon>Bacillati</taxon>
        <taxon>Actinomycetota</taxon>
        <taxon>Actinomycetes</taxon>
        <taxon>Streptosporangiales</taxon>
        <taxon>Streptosporangiaceae</taxon>
        <taxon>Nonomuraea</taxon>
    </lineage>
</organism>
<gene>
    <name evidence="2" type="ORF">ACFLIM_05470</name>
</gene>
<accession>A0ABW7A8W0</accession>
<dbReference type="RefSeq" id="WP_393162558.1">
    <property type="nucleotide sequence ID" value="NZ_JBICRM010000003.1"/>
</dbReference>
<dbReference type="SUPFAM" id="SSF51905">
    <property type="entry name" value="FAD/NAD(P)-binding domain"/>
    <property type="match status" value="1"/>
</dbReference>
<dbReference type="InterPro" id="IPR002938">
    <property type="entry name" value="FAD-bd"/>
</dbReference>
<keyword evidence="3" id="KW-1185">Reference proteome</keyword>
<dbReference type="Gene3D" id="3.50.50.60">
    <property type="entry name" value="FAD/NAD(P)-binding domain"/>
    <property type="match status" value="1"/>
</dbReference>
<dbReference type="GO" id="GO:0004497">
    <property type="term" value="F:monooxygenase activity"/>
    <property type="evidence" value="ECO:0007669"/>
    <property type="project" value="UniProtKB-KW"/>
</dbReference>
<comment type="caution">
    <text evidence="2">The sequence shown here is derived from an EMBL/GenBank/DDBJ whole genome shotgun (WGS) entry which is preliminary data.</text>
</comment>
<dbReference type="PANTHER" id="PTHR46865">
    <property type="entry name" value="OXIDOREDUCTASE-RELATED"/>
    <property type="match status" value="1"/>
</dbReference>
<feature type="domain" description="FAD-binding" evidence="1">
    <location>
        <begin position="60"/>
        <end position="107"/>
    </location>
</feature>
<name>A0ABW7A8W0_9ACTN</name>
<dbReference type="PANTHER" id="PTHR46865:SF8">
    <property type="entry name" value="POSSIBLE OXIDOREDUCTASE"/>
    <property type="match status" value="1"/>
</dbReference>
<protein>
    <submittedName>
        <fullName evidence="2">FAD-dependent monooxygenase</fullName>
    </submittedName>
</protein>
<dbReference type="Gene3D" id="3.30.9.10">
    <property type="entry name" value="D-Amino Acid Oxidase, subunit A, domain 2"/>
    <property type="match status" value="1"/>
</dbReference>
<reference evidence="2 3" key="1">
    <citation type="submission" date="2024-10" db="EMBL/GenBank/DDBJ databases">
        <authorList>
            <person name="Topkara A.R."/>
            <person name="Saygin H."/>
        </authorList>
    </citation>
    <scope>NUCLEOTIDE SEQUENCE [LARGE SCALE GENOMIC DNA]</scope>
    <source>
        <strain evidence="2 3">M3C6</strain>
    </source>
</reference>
<sequence>MIANLGPGRTAAFFTYGTPDPAAELSKGPRRALQEAYRDIAWAVPDLIMDMPADGCYFDSVSQIVADRWSAGRVVLLGDAAWCVTLFAGYGSSLAVGGAESLGTVLRRHPDDIPAALHEWEAELRPEVAERQAMGRRNTGSHAPANRLDLLKRDLPLRLATFPPVTRLLRRHLRLH</sequence>
<dbReference type="InterPro" id="IPR036188">
    <property type="entry name" value="FAD/NAD-bd_sf"/>
</dbReference>
<dbReference type="EMBL" id="JBICRM010000003">
    <property type="protein sequence ID" value="MFG1702624.1"/>
    <property type="molecule type" value="Genomic_DNA"/>
</dbReference>
<evidence type="ECO:0000313" key="3">
    <source>
        <dbReference type="Proteomes" id="UP001603978"/>
    </source>
</evidence>
<evidence type="ECO:0000313" key="2">
    <source>
        <dbReference type="EMBL" id="MFG1702624.1"/>
    </source>
</evidence>